<keyword evidence="14" id="KW-0255">Endonuclease</keyword>
<evidence type="ECO:0000256" key="1">
    <source>
        <dbReference type="ARBA" id="ARBA00008343"/>
    </source>
</evidence>
<dbReference type="AlphaFoldDB" id="A0A1C3CU77"/>
<dbReference type="FunFam" id="1.10.340.30:FF:000001">
    <property type="entry name" value="Endonuclease III"/>
    <property type="match status" value="1"/>
</dbReference>
<evidence type="ECO:0000313" key="14">
    <source>
        <dbReference type="EMBL" id="ODA12284.1"/>
    </source>
</evidence>
<organism evidence="14 15">
    <name type="scientific">Acinetobacter celticus</name>
    <dbReference type="NCBI Taxonomy" id="1891224"/>
    <lineage>
        <taxon>Bacteria</taxon>
        <taxon>Pseudomonadati</taxon>
        <taxon>Pseudomonadota</taxon>
        <taxon>Gammaproteobacteria</taxon>
        <taxon>Moraxellales</taxon>
        <taxon>Moraxellaceae</taxon>
        <taxon>Acinetobacter</taxon>
    </lineage>
</organism>
<comment type="cofactor">
    <cofactor evidence="12">
        <name>[4Fe-4S] cluster</name>
        <dbReference type="ChEBI" id="CHEBI:49883"/>
    </cofactor>
    <text evidence="12">Binds 1 [4Fe-4S] cluster.</text>
</comment>
<dbReference type="STRING" id="1891224.BBP83_10315"/>
<dbReference type="InterPro" id="IPR005759">
    <property type="entry name" value="Nth"/>
</dbReference>
<keyword evidence="10 12" id="KW-0456">Lyase</keyword>
<dbReference type="Gene3D" id="1.10.1670.10">
    <property type="entry name" value="Helix-hairpin-Helix base-excision DNA repair enzymes (C-terminal)"/>
    <property type="match status" value="1"/>
</dbReference>
<dbReference type="PANTHER" id="PTHR10359">
    <property type="entry name" value="A/G-SPECIFIC ADENINE GLYCOSYLASE/ENDONUCLEASE III"/>
    <property type="match status" value="1"/>
</dbReference>
<evidence type="ECO:0000256" key="10">
    <source>
        <dbReference type="ARBA" id="ARBA00023239"/>
    </source>
</evidence>
<dbReference type="Gene3D" id="1.10.340.30">
    <property type="entry name" value="Hypothetical protein, domain 2"/>
    <property type="match status" value="1"/>
</dbReference>
<keyword evidence="11 12" id="KW-0326">Glycosidase</keyword>
<dbReference type="GO" id="GO:0003677">
    <property type="term" value="F:DNA binding"/>
    <property type="evidence" value="ECO:0007669"/>
    <property type="project" value="UniProtKB-UniRule"/>
</dbReference>
<evidence type="ECO:0000256" key="12">
    <source>
        <dbReference type="HAMAP-Rule" id="MF_00942"/>
    </source>
</evidence>
<comment type="caution">
    <text evidence="14">The sequence shown here is derived from an EMBL/GenBank/DDBJ whole genome shotgun (WGS) entry which is preliminary data.</text>
</comment>
<feature type="binding site" evidence="12">
    <location>
        <position position="208"/>
    </location>
    <ligand>
        <name>[4Fe-4S] cluster</name>
        <dbReference type="ChEBI" id="CHEBI:49883"/>
    </ligand>
</feature>
<dbReference type="OrthoDB" id="9800977at2"/>
<evidence type="ECO:0000256" key="9">
    <source>
        <dbReference type="ARBA" id="ARBA00023204"/>
    </source>
</evidence>
<evidence type="ECO:0000256" key="8">
    <source>
        <dbReference type="ARBA" id="ARBA00023125"/>
    </source>
</evidence>
<proteinExistence type="inferred from homology"/>
<keyword evidence="4 12" id="KW-0227">DNA damage</keyword>
<keyword evidence="6 12" id="KW-0408">Iron</keyword>
<dbReference type="RefSeq" id="WP_068888636.1">
    <property type="nucleotide sequence ID" value="NZ_CBCRUU010000010.1"/>
</dbReference>
<evidence type="ECO:0000256" key="11">
    <source>
        <dbReference type="ARBA" id="ARBA00023295"/>
    </source>
</evidence>
<dbReference type="InterPro" id="IPR023170">
    <property type="entry name" value="HhH_base_excis_C"/>
</dbReference>
<evidence type="ECO:0000256" key="7">
    <source>
        <dbReference type="ARBA" id="ARBA00023014"/>
    </source>
</evidence>
<dbReference type="SMART" id="SM00478">
    <property type="entry name" value="ENDO3c"/>
    <property type="match status" value="1"/>
</dbReference>
<gene>
    <name evidence="12" type="primary">nth</name>
    <name evidence="14" type="ORF">BBP83_10315</name>
</gene>
<evidence type="ECO:0000256" key="5">
    <source>
        <dbReference type="ARBA" id="ARBA00022801"/>
    </source>
</evidence>
<feature type="binding site" evidence="12">
    <location>
        <position position="199"/>
    </location>
    <ligand>
        <name>[4Fe-4S] cluster</name>
        <dbReference type="ChEBI" id="CHEBI:49883"/>
    </ligand>
</feature>
<protein>
    <recommendedName>
        <fullName evidence="12">Endonuclease III</fullName>
        <ecNumber evidence="12">4.2.99.18</ecNumber>
    </recommendedName>
    <alternativeName>
        <fullName evidence="12">DNA-(apurinic or apyrimidinic site) lyase</fullName>
    </alternativeName>
</protein>
<keyword evidence="3 12" id="KW-0479">Metal-binding</keyword>
<dbReference type="CDD" id="cd00056">
    <property type="entry name" value="ENDO3c"/>
    <property type="match status" value="1"/>
</dbReference>
<dbReference type="GO" id="GO:0046872">
    <property type="term" value="F:metal ion binding"/>
    <property type="evidence" value="ECO:0007669"/>
    <property type="project" value="UniProtKB-KW"/>
</dbReference>
<name>A0A1C3CU77_9GAMM</name>
<keyword evidence="8 12" id="KW-0238">DNA-binding</keyword>
<dbReference type="GO" id="GO:0051539">
    <property type="term" value="F:4 iron, 4 sulfur cluster binding"/>
    <property type="evidence" value="ECO:0007669"/>
    <property type="project" value="UniProtKB-UniRule"/>
</dbReference>
<keyword evidence="9 12" id="KW-0234">DNA repair</keyword>
<dbReference type="PANTHER" id="PTHR10359:SF18">
    <property type="entry name" value="ENDONUCLEASE III"/>
    <property type="match status" value="1"/>
</dbReference>
<dbReference type="PROSITE" id="PS01155">
    <property type="entry name" value="ENDONUCLEASE_III_2"/>
    <property type="match status" value="1"/>
</dbReference>
<dbReference type="Pfam" id="PF00633">
    <property type="entry name" value="HHH"/>
    <property type="match status" value="1"/>
</dbReference>
<evidence type="ECO:0000259" key="13">
    <source>
        <dbReference type="SMART" id="SM00478"/>
    </source>
</evidence>
<dbReference type="InterPro" id="IPR000445">
    <property type="entry name" value="HhH_motif"/>
</dbReference>
<dbReference type="EMBL" id="MBDL01000011">
    <property type="protein sequence ID" value="ODA12284.1"/>
    <property type="molecule type" value="Genomic_DNA"/>
</dbReference>
<evidence type="ECO:0000313" key="15">
    <source>
        <dbReference type="Proteomes" id="UP000186553"/>
    </source>
</evidence>
<keyword evidence="5 12" id="KW-0378">Hydrolase</keyword>
<accession>A0A1C3CU77</accession>
<dbReference type="GO" id="GO:0006285">
    <property type="term" value="P:base-excision repair, AP site formation"/>
    <property type="evidence" value="ECO:0007669"/>
    <property type="project" value="TreeGrafter"/>
</dbReference>
<evidence type="ECO:0000256" key="2">
    <source>
        <dbReference type="ARBA" id="ARBA00022485"/>
    </source>
</evidence>
<dbReference type="InterPro" id="IPR011257">
    <property type="entry name" value="DNA_glycosylase"/>
</dbReference>
<dbReference type="InterPro" id="IPR004036">
    <property type="entry name" value="Endonuclease-III-like_CS2"/>
</dbReference>
<dbReference type="PROSITE" id="PS00764">
    <property type="entry name" value="ENDONUCLEASE_III_1"/>
    <property type="match status" value="1"/>
</dbReference>
<comment type="catalytic activity">
    <reaction evidence="12">
        <text>2'-deoxyribonucleotide-(2'-deoxyribose 5'-phosphate)-2'-deoxyribonucleotide-DNA = a 3'-end 2'-deoxyribonucleotide-(2,3-dehydro-2,3-deoxyribose 5'-phosphate)-DNA + a 5'-end 5'-phospho-2'-deoxyribonucleoside-DNA + H(+)</text>
        <dbReference type="Rhea" id="RHEA:66592"/>
        <dbReference type="Rhea" id="RHEA-COMP:13180"/>
        <dbReference type="Rhea" id="RHEA-COMP:16897"/>
        <dbReference type="Rhea" id="RHEA-COMP:17067"/>
        <dbReference type="ChEBI" id="CHEBI:15378"/>
        <dbReference type="ChEBI" id="CHEBI:136412"/>
        <dbReference type="ChEBI" id="CHEBI:157695"/>
        <dbReference type="ChEBI" id="CHEBI:167181"/>
        <dbReference type="EC" id="4.2.99.18"/>
    </reaction>
</comment>
<dbReference type="InterPro" id="IPR003651">
    <property type="entry name" value="Endonuclease3_FeS-loop_motif"/>
</dbReference>
<dbReference type="SUPFAM" id="SSF48150">
    <property type="entry name" value="DNA-glycosylase"/>
    <property type="match status" value="1"/>
</dbReference>
<dbReference type="NCBIfam" id="TIGR01083">
    <property type="entry name" value="nth"/>
    <property type="match status" value="1"/>
</dbReference>
<dbReference type="Proteomes" id="UP000186553">
    <property type="component" value="Unassembled WGS sequence"/>
</dbReference>
<dbReference type="HAMAP" id="MF_00942">
    <property type="entry name" value="Nth"/>
    <property type="match status" value="1"/>
</dbReference>
<feature type="binding site" evidence="12">
    <location>
        <position position="202"/>
    </location>
    <ligand>
        <name>[4Fe-4S] cluster</name>
        <dbReference type="ChEBI" id="CHEBI:49883"/>
    </ligand>
</feature>
<dbReference type="Pfam" id="PF10576">
    <property type="entry name" value="EndIII_4Fe-2S"/>
    <property type="match status" value="1"/>
</dbReference>
<keyword evidence="2 12" id="KW-0004">4Fe-4S</keyword>
<sequence>MTVKNMTKKQIQIFFERLREQRPHPKTELNYSNPFELLVAVTLSAQATDVSVNKATDKLFPVANTPEAIYALGVDGLKNYIKTIGLYNAKAENVIKTCKILIEKHHSIVPNNRTDLEALPGVGRKTANVVLNTAFGQPTMAVDTHIFRLGNRTGLAVGKNVLEVEHRLVKVIPKEFIIDSHHWLILHGRYCCIARKPKCGECIVSDVCNWPDRFEFGAPRTIAVKNIAT</sequence>
<keyword evidence="14" id="KW-0540">Nuclease</keyword>
<feature type="binding site" evidence="12">
    <location>
        <position position="192"/>
    </location>
    <ligand>
        <name>[4Fe-4S] cluster</name>
        <dbReference type="ChEBI" id="CHEBI:49883"/>
    </ligand>
</feature>
<dbReference type="EC" id="4.2.99.18" evidence="12"/>
<dbReference type="InterPro" id="IPR003265">
    <property type="entry name" value="HhH-GPD_domain"/>
</dbReference>
<reference evidence="14 15" key="1">
    <citation type="submission" date="2016-07" db="EMBL/GenBank/DDBJ databases">
        <title>Acinetobacter sp. ANC 4603.</title>
        <authorList>
            <person name="Radolfova-Krizova L."/>
            <person name="Nemec A."/>
        </authorList>
    </citation>
    <scope>NUCLEOTIDE SEQUENCE [LARGE SCALE GENOMIC DNA]</scope>
    <source>
        <strain evidence="14 15">ANC 4603</strain>
    </source>
</reference>
<dbReference type="Pfam" id="PF00730">
    <property type="entry name" value="HhH-GPD"/>
    <property type="match status" value="1"/>
</dbReference>
<comment type="similarity">
    <text evidence="1 12">Belongs to the Nth/MutY family.</text>
</comment>
<dbReference type="FunFam" id="1.10.1670.10:FF:000001">
    <property type="entry name" value="Endonuclease III"/>
    <property type="match status" value="1"/>
</dbReference>
<evidence type="ECO:0000256" key="3">
    <source>
        <dbReference type="ARBA" id="ARBA00022723"/>
    </source>
</evidence>
<feature type="domain" description="HhH-GPD" evidence="13">
    <location>
        <begin position="43"/>
        <end position="190"/>
    </location>
</feature>
<dbReference type="GO" id="GO:0019104">
    <property type="term" value="F:DNA N-glycosylase activity"/>
    <property type="evidence" value="ECO:0007669"/>
    <property type="project" value="UniProtKB-UniRule"/>
</dbReference>
<comment type="function">
    <text evidence="12">DNA repair enzyme that has both DNA N-glycosylase activity and AP-lyase activity. The DNA N-glycosylase activity releases various damaged pyrimidines from DNA by cleaving the N-glycosidic bond, leaving an AP (apurinic/apyrimidinic) site. The AP-lyase activity cleaves the phosphodiester bond 3' to the AP site by a beta-elimination, leaving a 3'-terminal unsaturated sugar and a product with a terminal 5'-phosphate.</text>
</comment>
<dbReference type="GO" id="GO:0140078">
    <property type="term" value="F:class I DNA-(apurinic or apyrimidinic site) endonuclease activity"/>
    <property type="evidence" value="ECO:0007669"/>
    <property type="project" value="UniProtKB-EC"/>
</dbReference>
<keyword evidence="15" id="KW-1185">Reference proteome</keyword>
<dbReference type="PIRSF" id="PIRSF001435">
    <property type="entry name" value="Nth"/>
    <property type="match status" value="1"/>
</dbReference>
<dbReference type="InterPro" id="IPR004035">
    <property type="entry name" value="Endouclease-III_FeS-bd_BS"/>
</dbReference>
<keyword evidence="7 12" id="KW-0411">Iron-sulfur</keyword>
<evidence type="ECO:0000256" key="6">
    <source>
        <dbReference type="ARBA" id="ARBA00023004"/>
    </source>
</evidence>
<evidence type="ECO:0000256" key="4">
    <source>
        <dbReference type="ARBA" id="ARBA00022763"/>
    </source>
</evidence>